<proteinExistence type="predicted"/>
<comment type="subcellular location">
    <subcellularLocation>
        <location evidence="1">Cell membrane</location>
        <topology evidence="1">Multi-pass membrane protein</topology>
    </subcellularLocation>
</comment>
<feature type="domain" description="Major facilitator superfamily (MFS) profile" evidence="7">
    <location>
        <begin position="9"/>
        <end position="483"/>
    </location>
</feature>
<evidence type="ECO:0000256" key="1">
    <source>
        <dbReference type="ARBA" id="ARBA00004651"/>
    </source>
</evidence>
<keyword evidence="3 6" id="KW-0812">Transmembrane</keyword>
<dbReference type="AlphaFoldDB" id="A0A0R1VKQ0"/>
<feature type="transmembrane region" description="Helical" evidence="6">
    <location>
        <begin position="223"/>
        <end position="242"/>
    </location>
</feature>
<organism evidence="8 9">
    <name type="scientific">Lactobacillus kitasatonis DSM 16761 = JCM 1039</name>
    <dbReference type="NCBI Taxonomy" id="1423767"/>
    <lineage>
        <taxon>Bacteria</taxon>
        <taxon>Bacillati</taxon>
        <taxon>Bacillota</taxon>
        <taxon>Bacilli</taxon>
        <taxon>Lactobacillales</taxon>
        <taxon>Lactobacillaceae</taxon>
        <taxon>Lactobacillus</taxon>
    </lineage>
</organism>
<feature type="transmembrane region" description="Helical" evidence="6">
    <location>
        <begin position="327"/>
        <end position="345"/>
    </location>
</feature>
<feature type="transmembrane region" description="Helical" evidence="6">
    <location>
        <begin position="351"/>
        <end position="372"/>
    </location>
</feature>
<evidence type="ECO:0000256" key="6">
    <source>
        <dbReference type="SAM" id="Phobius"/>
    </source>
</evidence>
<feature type="transmembrane region" description="Helical" evidence="6">
    <location>
        <begin position="393"/>
        <end position="420"/>
    </location>
</feature>
<feature type="transmembrane region" description="Helical" evidence="6">
    <location>
        <begin position="195"/>
        <end position="217"/>
    </location>
</feature>
<keyword evidence="4 6" id="KW-1133">Transmembrane helix</keyword>
<gene>
    <name evidence="8" type="ORF">FC59_GL000021</name>
</gene>
<feature type="transmembrane region" description="Helical" evidence="6">
    <location>
        <begin position="136"/>
        <end position="155"/>
    </location>
</feature>
<dbReference type="InterPro" id="IPR020846">
    <property type="entry name" value="MFS_dom"/>
</dbReference>
<reference evidence="8 9" key="1">
    <citation type="journal article" date="2015" name="Genome Announc.">
        <title>Expanding the biotechnology potential of lactobacilli through comparative genomics of 213 strains and associated genera.</title>
        <authorList>
            <person name="Sun Z."/>
            <person name="Harris H.M."/>
            <person name="McCann A."/>
            <person name="Guo C."/>
            <person name="Argimon S."/>
            <person name="Zhang W."/>
            <person name="Yang X."/>
            <person name="Jeffery I.B."/>
            <person name="Cooney J.C."/>
            <person name="Kagawa T.F."/>
            <person name="Liu W."/>
            <person name="Song Y."/>
            <person name="Salvetti E."/>
            <person name="Wrobel A."/>
            <person name="Rasinkangas P."/>
            <person name="Parkhill J."/>
            <person name="Rea M.C."/>
            <person name="O'Sullivan O."/>
            <person name="Ritari J."/>
            <person name="Douillard F.P."/>
            <person name="Paul Ross R."/>
            <person name="Yang R."/>
            <person name="Briner A.E."/>
            <person name="Felis G.E."/>
            <person name="de Vos W.M."/>
            <person name="Barrangou R."/>
            <person name="Klaenhammer T.R."/>
            <person name="Caufield P.W."/>
            <person name="Cui Y."/>
            <person name="Zhang H."/>
            <person name="O'Toole P.W."/>
        </authorList>
    </citation>
    <scope>NUCLEOTIDE SEQUENCE [LARGE SCALE GENOMIC DNA]</scope>
    <source>
        <strain evidence="8 9">DSM 16761</strain>
    </source>
</reference>
<dbReference type="RefSeq" id="WP_025015512.1">
    <property type="nucleotide sequence ID" value="NZ_AZFU01000008.1"/>
</dbReference>
<dbReference type="PANTHER" id="PTHR23501:SF191">
    <property type="entry name" value="VACUOLAR BASIC AMINO ACID TRANSPORTER 4"/>
    <property type="match status" value="1"/>
</dbReference>
<protein>
    <submittedName>
        <fullName evidence="8">Multidrug transporter</fullName>
    </submittedName>
</protein>
<dbReference type="PANTHER" id="PTHR23501">
    <property type="entry name" value="MAJOR FACILITATOR SUPERFAMILY"/>
    <property type="match status" value="1"/>
</dbReference>
<keyword evidence="2" id="KW-0813">Transport</keyword>
<evidence type="ECO:0000256" key="4">
    <source>
        <dbReference type="ARBA" id="ARBA00022989"/>
    </source>
</evidence>
<dbReference type="InterPro" id="IPR011701">
    <property type="entry name" value="MFS"/>
</dbReference>
<evidence type="ECO:0000313" key="9">
    <source>
        <dbReference type="Proteomes" id="UP000051307"/>
    </source>
</evidence>
<evidence type="ECO:0000259" key="7">
    <source>
        <dbReference type="PROSITE" id="PS50850"/>
    </source>
</evidence>
<dbReference type="InterPro" id="IPR036259">
    <property type="entry name" value="MFS_trans_sf"/>
</dbReference>
<evidence type="ECO:0000256" key="5">
    <source>
        <dbReference type="ARBA" id="ARBA00023136"/>
    </source>
</evidence>
<evidence type="ECO:0000256" key="3">
    <source>
        <dbReference type="ARBA" id="ARBA00022692"/>
    </source>
</evidence>
<feature type="transmembrane region" description="Helical" evidence="6">
    <location>
        <begin position="453"/>
        <end position="479"/>
    </location>
</feature>
<evidence type="ECO:0000313" key="8">
    <source>
        <dbReference type="EMBL" id="KRM05877.1"/>
    </source>
</evidence>
<dbReference type="Proteomes" id="UP000051307">
    <property type="component" value="Unassembled WGS sequence"/>
</dbReference>
<feature type="transmembrane region" description="Helical" evidence="6">
    <location>
        <begin position="262"/>
        <end position="282"/>
    </location>
</feature>
<feature type="transmembrane region" description="Helical" evidence="6">
    <location>
        <begin position="103"/>
        <end position="124"/>
    </location>
</feature>
<dbReference type="EMBL" id="AZFU01000008">
    <property type="protein sequence ID" value="KRM05877.1"/>
    <property type="molecule type" value="Genomic_DNA"/>
</dbReference>
<dbReference type="OrthoDB" id="9816041at2"/>
<dbReference type="GO" id="GO:0022857">
    <property type="term" value="F:transmembrane transporter activity"/>
    <property type="evidence" value="ECO:0007669"/>
    <property type="project" value="InterPro"/>
</dbReference>
<dbReference type="PROSITE" id="PS50850">
    <property type="entry name" value="MFS"/>
    <property type="match status" value="1"/>
</dbReference>
<accession>A0A0R1VKQ0</accession>
<feature type="transmembrane region" description="Helical" evidence="6">
    <location>
        <begin position="74"/>
        <end position="97"/>
    </location>
</feature>
<dbReference type="SUPFAM" id="SSF103473">
    <property type="entry name" value="MFS general substrate transporter"/>
    <property type="match status" value="1"/>
</dbReference>
<dbReference type="Gene3D" id="1.20.1250.20">
    <property type="entry name" value="MFS general substrate transporter like domains"/>
    <property type="match status" value="1"/>
</dbReference>
<feature type="transmembrane region" description="Helical" evidence="6">
    <location>
        <begin position="40"/>
        <end position="62"/>
    </location>
</feature>
<dbReference type="GO" id="GO:0005886">
    <property type="term" value="C:plasma membrane"/>
    <property type="evidence" value="ECO:0007669"/>
    <property type="project" value="UniProtKB-SubCell"/>
</dbReference>
<dbReference type="eggNOG" id="COG2814">
    <property type="taxonomic scope" value="Bacteria"/>
</dbReference>
<sequence length="489" mass="53231">MNKKQISMVTWSLLLANIMSGLDATIINTAIPAIVSDLHGIQYMGWIVACFLLGMSVSVPIWSKLGERMGNKFAFELSLILFIVGSLLEGIAPNIYFFLIARILMGVGAGGMGSLPYVIVGFIYPNIKRRTVILSYIAASFSAACIAGPLVGGWIVDALSWHWVFYINVPLGLISIILSFVFYRDVHKAKEKVHFDKMGAFTLIAGLSCFLVGIQMLGLASGIMVAAFVIIGIALLVAFIFVENKADSPVVPLSVFMNKALVGDFILFALAWGAYISVNTYLPMWSQAILGTSALIGGMTLIPNSIFDIVGSQSAPYFLRHFSNYRLLIIDFTLIVITVLGLILVPMNTPYQILMIIAALSGLGVGSIFVILQIKVQIDASEKDMAPATSLSFLIRILAQTVMAAIYGVIMNLALARGIAGHRGITMTMMNKLSDAESAKSLPTALLPIMRRIFHSGIIEIMYVALFLMICAYVVNFIYNRHEAKKAAE</sequence>
<evidence type="ECO:0000256" key="2">
    <source>
        <dbReference type="ARBA" id="ARBA00022448"/>
    </source>
</evidence>
<feature type="transmembrane region" description="Helical" evidence="6">
    <location>
        <begin position="288"/>
        <end position="307"/>
    </location>
</feature>
<feature type="transmembrane region" description="Helical" evidence="6">
    <location>
        <begin position="161"/>
        <end position="183"/>
    </location>
</feature>
<dbReference type="PATRIC" id="fig|1423767.3.peg.24"/>
<keyword evidence="5 6" id="KW-0472">Membrane</keyword>
<comment type="caution">
    <text evidence="8">The sequence shown here is derived from an EMBL/GenBank/DDBJ whole genome shotgun (WGS) entry which is preliminary data.</text>
</comment>
<name>A0A0R1VKQ0_9LACO</name>
<dbReference type="Pfam" id="PF07690">
    <property type="entry name" value="MFS_1"/>
    <property type="match status" value="1"/>
</dbReference>